<dbReference type="AlphaFoldDB" id="A0A2A7MME0"/>
<reference evidence="1 2" key="1">
    <citation type="submission" date="2017-10" db="EMBL/GenBank/DDBJ databases">
        <title>Effective Description of Clostridium neonatale sp. nov. linked to necrotizing enterocolitis in neonates and a clarification of species assignable to the genus Clostridium (Prazmowski 1880) emend. Lawson and Rainey 2016.</title>
        <authorList>
            <person name="Bernard K."/>
            <person name="Burdz T."/>
            <person name="Wiebe D."/>
            <person name="Balcewich B."/>
            <person name="Alfa M."/>
            <person name="Bernier A.-M."/>
        </authorList>
    </citation>
    <scope>NUCLEOTIDE SEQUENCE [LARGE SCALE GENOMIC DNA]</scope>
    <source>
        <strain evidence="1 2">LCDC99A005</strain>
    </source>
</reference>
<evidence type="ECO:0000313" key="2">
    <source>
        <dbReference type="Proteomes" id="UP000220840"/>
    </source>
</evidence>
<name>A0A2A7MME0_9CLOT</name>
<evidence type="ECO:0000313" key="1">
    <source>
        <dbReference type="EMBL" id="PEG32531.1"/>
    </source>
</evidence>
<sequence>MKVNDRRYKGRIKDICEECDMILDECDMPSSEGCDTTSSWKSDMTSSEGCDVTSFEKCDMTSSEKCDVTSSGKCNMTSSDECDTTSSRECHITSDDYDMTCTSHCRNKEKPHISIKCNLRVELDNKNRAIYLCPRRVQYFTFKVLKSCGEVWINHKGDRHCSEMVGRLGRYKIVGNGVVVYTKCKLNPRDVDILHFTVIDKCTDSCVNFAAVFSYNPCNCCKECNK</sequence>
<dbReference type="RefSeq" id="WP_058296675.1">
    <property type="nucleotide sequence ID" value="NZ_CAMRXB010000043.1"/>
</dbReference>
<keyword evidence="2" id="KW-1185">Reference proteome</keyword>
<protein>
    <submittedName>
        <fullName evidence="1">Uncharacterized protein</fullName>
    </submittedName>
</protein>
<comment type="caution">
    <text evidence="1">The sequence shown here is derived from an EMBL/GenBank/DDBJ whole genome shotgun (WGS) entry which is preliminary data.</text>
</comment>
<dbReference type="OrthoDB" id="1912047at2"/>
<dbReference type="Proteomes" id="UP000220840">
    <property type="component" value="Unassembled WGS sequence"/>
</dbReference>
<gene>
    <name evidence="1" type="ORF">CQ394_12810</name>
</gene>
<proteinExistence type="predicted"/>
<dbReference type="STRING" id="137838.GCA_001458595_04052"/>
<dbReference type="EMBL" id="PDCJ01000001">
    <property type="protein sequence ID" value="PEG32531.1"/>
    <property type="molecule type" value="Genomic_DNA"/>
</dbReference>
<accession>A0A2A7MME0</accession>
<organism evidence="1 2">
    <name type="scientific">Clostridium neonatale</name>
    <dbReference type="NCBI Taxonomy" id="137838"/>
    <lineage>
        <taxon>Bacteria</taxon>
        <taxon>Bacillati</taxon>
        <taxon>Bacillota</taxon>
        <taxon>Clostridia</taxon>
        <taxon>Eubacteriales</taxon>
        <taxon>Clostridiaceae</taxon>
        <taxon>Clostridium</taxon>
    </lineage>
</organism>